<dbReference type="AlphaFoldDB" id="A0A4Y2SRP7"/>
<dbReference type="Proteomes" id="UP000499080">
    <property type="component" value="Unassembled WGS sequence"/>
</dbReference>
<accession>A0A4Y2SRP7</accession>
<evidence type="ECO:0000313" key="1">
    <source>
        <dbReference type="EMBL" id="GBN91038.1"/>
    </source>
</evidence>
<keyword evidence="2" id="KW-1185">Reference proteome</keyword>
<sequence>MFTTPSAHTKLGSKSTLLKVAWYQKKLVVRNVTNNRPRGVVIEYPCLPLGEVVFFRKRTGDENPTRIPACSYVSLFNYGLGCSHFLLNRENSKNASCNLMKNSVSAL</sequence>
<comment type="caution">
    <text evidence="1">The sequence shown here is derived from an EMBL/GenBank/DDBJ whole genome shotgun (WGS) entry which is preliminary data.</text>
</comment>
<name>A0A4Y2SRP7_ARAVE</name>
<reference evidence="1 2" key="1">
    <citation type="journal article" date="2019" name="Sci. Rep.">
        <title>Orb-weaving spider Araneus ventricosus genome elucidates the spidroin gene catalogue.</title>
        <authorList>
            <person name="Kono N."/>
            <person name="Nakamura H."/>
            <person name="Ohtoshi R."/>
            <person name="Moran D.A.P."/>
            <person name="Shinohara A."/>
            <person name="Yoshida Y."/>
            <person name="Fujiwara M."/>
            <person name="Mori M."/>
            <person name="Tomita M."/>
            <person name="Arakawa K."/>
        </authorList>
    </citation>
    <scope>NUCLEOTIDE SEQUENCE [LARGE SCALE GENOMIC DNA]</scope>
</reference>
<evidence type="ECO:0000313" key="2">
    <source>
        <dbReference type="Proteomes" id="UP000499080"/>
    </source>
</evidence>
<protein>
    <submittedName>
        <fullName evidence="1">Uncharacterized protein</fullName>
    </submittedName>
</protein>
<gene>
    <name evidence="1" type="ORF">AVEN_235952_1</name>
</gene>
<proteinExistence type="predicted"/>
<organism evidence="1 2">
    <name type="scientific">Araneus ventricosus</name>
    <name type="common">Orbweaver spider</name>
    <name type="synonym">Epeira ventricosa</name>
    <dbReference type="NCBI Taxonomy" id="182803"/>
    <lineage>
        <taxon>Eukaryota</taxon>
        <taxon>Metazoa</taxon>
        <taxon>Ecdysozoa</taxon>
        <taxon>Arthropoda</taxon>
        <taxon>Chelicerata</taxon>
        <taxon>Arachnida</taxon>
        <taxon>Araneae</taxon>
        <taxon>Araneomorphae</taxon>
        <taxon>Entelegynae</taxon>
        <taxon>Araneoidea</taxon>
        <taxon>Araneidae</taxon>
        <taxon>Araneus</taxon>
    </lineage>
</organism>
<dbReference type="EMBL" id="BGPR01023680">
    <property type="protein sequence ID" value="GBN91038.1"/>
    <property type="molecule type" value="Genomic_DNA"/>
</dbReference>